<dbReference type="InterPro" id="IPR036864">
    <property type="entry name" value="Zn2-C6_fun-type_DNA-bd_sf"/>
</dbReference>
<dbReference type="GO" id="GO:0008270">
    <property type="term" value="F:zinc ion binding"/>
    <property type="evidence" value="ECO:0007669"/>
    <property type="project" value="InterPro"/>
</dbReference>
<accession>A0A9P7ZUE1</accession>
<dbReference type="PROSITE" id="PS50048">
    <property type="entry name" value="ZN2_CY6_FUNGAL_2"/>
    <property type="match status" value="1"/>
</dbReference>
<dbReference type="Gene3D" id="4.10.240.10">
    <property type="entry name" value="Zn(2)-C6 fungal-type DNA-binding domain"/>
    <property type="match status" value="1"/>
</dbReference>
<dbReference type="InterPro" id="IPR007219">
    <property type="entry name" value="XnlR_reg_dom"/>
</dbReference>
<gene>
    <name evidence="4" type="ORF">F5Z01DRAFT_746753</name>
</gene>
<dbReference type="GO" id="GO:0003677">
    <property type="term" value="F:DNA binding"/>
    <property type="evidence" value="ECO:0007669"/>
    <property type="project" value="InterPro"/>
</dbReference>
<dbReference type="SMART" id="SM00066">
    <property type="entry name" value="GAL4"/>
    <property type="match status" value="1"/>
</dbReference>
<keyword evidence="5" id="KW-1185">Reference proteome</keyword>
<dbReference type="Pfam" id="PF04082">
    <property type="entry name" value="Fungal_trans"/>
    <property type="match status" value="1"/>
</dbReference>
<organism evidence="4 5">
    <name type="scientific">Emericellopsis atlantica</name>
    <dbReference type="NCBI Taxonomy" id="2614577"/>
    <lineage>
        <taxon>Eukaryota</taxon>
        <taxon>Fungi</taxon>
        <taxon>Dikarya</taxon>
        <taxon>Ascomycota</taxon>
        <taxon>Pezizomycotina</taxon>
        <taxon>Sordariomycetes</taxon>
        <taxon>Hypocreomycetidae</taxon>
        <taxon>Hypocreales</taxon>
        <taxon>Bionectriaceae</taxon>
        <taxon>Emericellopsis</taxon>
    </lineage>
</organism>
<comment type="caution">
    <text evidence="4">The sequence shown here is derived from an EMBL/GenBank/DDBJ whole genome shotgun (WGS) entry which is preliminary data.</text>
</comment>
<dbReference type="RefSeq" id="XP_046122369.1">
    <property type="nucleotide sequence ID" value="XM_046266960.1"/>
</dbReference>
<evidence type="ECO:0000256" key="1">
    <source>
        <dbReference type="ARBA" id="ARBA00022723"/>
    </source>
</evidence>
<feature type="domain" description="Zn(2)-C6 fungal-type" evidence="3">
    <location>
        <begin position="30"/>
        <end position="61"/>
    </location>
</feature>
<evidence type="ECO:0000313" key="4">
    <source>
        <dbReference type="EMBL" id="KAG9258445.1"/>
    </source>
</evidence>
<dbReference type="Pfam" id="PF00172">
    <property type="entry name" value="Zn_clus"/>
    <property type="match status" value="1"/>
</dbReference>
<dbReference type="EMBL" id="MU251243">
    <property type="protein sequence ID" value="KAG9258445.1"/>
    <property type="molecule type" value="Genomic_DNA"/>
</dbReference>
<evidence type="ECO:0000256" key="2">
    <source>
        <dbReference type="ARBA" id="ARBA00023242"/>
    </source>
</evidence>
<evidence type="ECO:0000259" key="3">
    <source>
        <dbReference type="PROSITE" id="PS50048"/>
    </source>
</evidence>
<dbReference type="GO" id="GO:0000981">
    <property type="term" value="F:DNA-binding transcription factor activity, RNA polymerase II-specific"/>
    <property type="evidence" value="ECO:0007669"/>
    <property type="project" value="InterPro"/>
</dbReference>
<dbReference type="AlphaFoldDB" id="A0A9P7ZUE1"/>
<sequence length="756" mass="84604">MPKSTRKNGHEGMVLTLEDKGTKRGRSSIACLTCRMRKVRCDVMSGAPCSNCKLDVIKCVVRRDRRNRKHFASLLPVRVSDIHLQDYDRDSEKSERPWHRILDTGPVVASPNTIIADPVSNPSACQPNGNSSRLLLNADGDFTAARTPPQAHDVANRPQRAICGRIDIEQQEKRSWERLPHFIEPISDTTLSAGHIIFLETQDVFNLPNWSVQTALIEAYAEYAYPYMPLIQVHEFLGGVEDASIGGSKRYSLLLYFALLFAGAAFVDHSRLDMNSTGFCSRKAARRELSRRATLLHDLGFEKNCVVLTQTALLMSSWSDIAQDNKDSWYWMGLAISNAFASGLNTRQVHQSVTQTERKLRKRIWWSCYMRDRFLAMGLHRPARIKDENVSIPGLEISDFELATLCRDNTIIKSHKSVLYRLDKQVELAEICVHRSRLSSLIESILTTQAACDDLERLGGEPETVPSSPSIDDVFAHSAACLELWSASIPTSCEYRPDKDDDVTPSLVLHQSHLQMTFHTLMYTLHRPRALPVRHKKLHASPSLFSNGSGRELLSSAIAVTSIVTDLRNLELDSYLPVSGVTIIFPAMVICLLEMRNEDPVSRQEASIRFATCMKVMESLQETYVAADVAIKYFNAALEKSDLKPPVMPLQESVESPNYLYPDNLSSDGVREDTATSQMRVDLLCKASFDSAVMGTGICDENGHVVTQDELGNVNFEVDALTWSDLTMDCEEWTEPSTVVMAQVEDTSVTADQVPV</sequence>
<dbReference type="Proteomes" id="UP000887229">
    <property type="component" value="Unassembled WGS sequence"/>
</dbReference>
<dbReference type="OrthoDB" id="4451586at2759"/>
<keyword evidence="2" id="KW-0539">Nucleus</keyword>
<dbReference type="GO" id="GO:0006351">
    <property type="term" value="P:DNA-templated transcription"/>
    <property type="evidence" value="ECO:0007669"/>
    <property type="project" value="InterPro"/>
</dbReference>
<dbReference type="SMART" id="SM00906">
    <property type="entry name" value="Fungal_trans"/>
    <property type="match status" value="1"/>
</dbReference>
<reference evidence="4" key="1">
    <citation type="journal article" date="2021" name="IMA Fungus">
        <title>Genomic characterization of three marine fungi, including Emericellopsis atlantica sp. nov. with signatures of a generalist lifestyle and marine biomass degradation.</title>
        <authorList>
            <person name="Hagestad O.C."/>
            <person name="Hou L."/>
            <person name="Andersen J.H."/>
            <person name="Hansen E.H."/>
            <person name="Altermark B."/>
            <person name="Li C."/>
            <person name="Kuhnert E."/>
            <person name="Cox R.J."/>
            <person name="Crous P.W."/>
            <person name="Spatafora J.W."/>
            <person name="Lail K."/>
            <person name="Amirebrahimi M."/>
            <person name="Lipzen A."/>
            <person name="Pangilinan J."/>
            <person name="Andreopoulos W."/>
            <person name="Hayes R.D."/>
            <person name="Ng V."/>
            <person name="Grigoriev I.V."/>
            <person name="Jackson S.A."/>
            <person name="Sutton T.D.S."/>
            <person name="Dobson A.D.W."/>
            <person name="Rama T."/>
        </authorList>
    </citation>
    <scope>NUCLEOTIDE SEQUENCE</scope>
    <source>
        <strain evidence="4">TS7</strain>
    </source>
</reference>
<protein>
    <submittedName>
        <fullName evidence="4">Fungal-specific transcription factor domain-containing protein</fullName>
    </submittedName>
</protein>
<keyword evidence="1" id="KW-0479">Metal-binding</keyword>
<dbReference type="GeneID" id="70297863"/>
<dbReference type="InterPro" id="IPR052761">
    <property type="entry name" value="Fungal_Detox/Toxin_TFs"/>
</dbReference>
<proteinExistence type="predicted"/>
<evidence type="ECO:0000313" key="5">
    <source>
        <dbReference type="Proteomes" id="UP000887229"/>
    </source>
</evidence>
<dbReference type="CDD" id="cd00067">
    <property type="entry name" value="GAL4"/>
    <property type="match status" value="1"/>
</dbReference>
<dbReference type="PANTHER" id="PTHR47425">
    <property type="entry name" value="FARB-RELATED"/>
    <property type="match status" value="1"/>
</dbReference>
<dbReference type="CDD" id="cd12148">
    <property type="entry name" value="fungal_TF_MHR"/>
    <property type="match status" value="1"/>
</dbReference>
<dbReference type="InterPro" id="IPR001138">
    <property type="entry name" value="Zn2Cys6_DnaBD"/>
</dbReference>
<dbReference type="PANTHER" id="PTHR47425:SF2">
    <property type="entry name" value="FARB-RELATED"/>
    <property type="match status" value="1"/>
</dbReference>
<dbReference type="SUPFAM" id="SSF57701">
    <property type="entry name" value="Zn2/Cys6 DNA-binding domain"/>
    <property type="match status" value="1"/>
</dbReference>
<dbReference type="PROSITE" id="PS00463">
    <property type="entry name" value="ZN2_CY6_FUNGAL_1"/>
    <property type="match status" value="1"/>
</dbReference>
<name>A0A9P7ZUE1_9HYPO</name>